<reference evidence="4 5" key="1">
    <citation type="submission" date="2022-06" db="EMBL/GenBank/DDBJ databases">
        <title>Mycolicibacterium sp. CAU 1645 isolated from seawater.</title>
        <authorList>
            <person name="Kim W."/>
        </authorList>
    </citation>
    <scope>NUCLEOTIDE SEQUENCE [LARGE SCALE GENOMIC DNA]</scope>
    <source>
        <strain evidence="4 5">CAU 1645</strain>
    </source>
</reference>
<accession>A0ABT1LW52</accession>
<evidence type="ECO:0000259" key="3">
    <source>
        <dbReference type="Pfam" id="PF01326"/>
    </source>
</evidence>
<evidence type="ECO:0000259" key="2">
    <source>
        <dbReference type="Pfam" id="PF00391"/>
    </source>
</evidence>
<comment type="caution">
    <text evidence="4">The sequence shown here is derived from an EMBL/GenBank/DDBJ whole genome shotgun (WGS) entry which is preliminary data.</text>
</comment>
<dbReference type="InterPro" id="IPR002192">
    <property type="entry name" value="PPDK_AMP/ATP-bd"/>
</dbReference>
<dbReference type="RefSeq" id="WP_255058099.1">
    <property type="nucleotide sequence ID" value="NZ_JANDBD010000001.1"/>
</dbReference>
<dbReference type="SUPFAM" id="SSF56059">
    <property type="entry name" value="Glutathione synthetase ATP-binding domain-like"/>
    <property type="match status" value="1"/>
</dbReference>
<dbReference type="Pfam" id="PF01326">
    <property type="entry name" value="PPDK_N"/>
    <property type="match status" value="2"/>
</dbReference>
<name>A0ABT1LW52_9MYCO</name>
<dbReference type="PANTHER" id="PTHR43615:SF1">
    <property type="entry name" value="PPDK_N DOMAIN-CONTAINING PROTEIN"/>
    <property type="match status" value="1"/>
</dbReference>
<dbReference type="InterPro" id="IPR008279">
    <property type="entry name" value="PEP-util_enz_mobile_dom"/>
</dbReference>
<evidence type="ECO:0000313" key="4">
    <source>
        <dbReference type="EMBL" id="MCP9271129.1"/>
    </source>
</evidence>
<feature type="domain" description="Pyruvate phosphate dikinase AMP/ATP-binding" evidence="3">
    <location>
        <begin position="19"/>
        <end position="237"/>
    </location>
</feature>
<dbReference type="Pfam" id="PF00391">
    <property type="entry name" value="PEP-utilizers"/>
    <property type="match status" value="1"/>
</dbReference>
<feature type="domain" description="PEP-utilising enzyme mobile" evidence="2">
    <location>
        <begin position="767"/>
        <end position="837"/>
    </location>
</feature>
<keyword evidence="5" id="KW-1185">Reference proteome</keyword>
<feature type="region of interest" description="Disordered" evidence="1">
    <location>
        <begin position="844"/>
        <end position="868"/>
    </location>
</feature>
<dbReference type="EMBL" id="JANDBD010000001">
    <property type="protein sequence ID" value="MCP9271129.1"/>
    <property type="molecule type" value="Genomic_DNA"/>
</dbReference>
<evidence type="ECO:0000256" key="1">
    <source>
        <dbReference type="SAM" id="MobiDB-lite"/>
    </source>
</evidence>
<organism evidence="4 5">
    <name type="scientific">Mycolicibacterium arenosum</name>
    <dbReference type="NCBI Taxonomy" id="2952157"/>
    <lineage>
        <taxon>Bacteria</taxon>
        <taxon>Bacillati</taxon>
        <taxon>Actinomycetota</taxon>
        <taxon>Actinomycetes</taxon>
        <taxon>Mycobacteriales</taxon>
        <taxon>Mycobacteriaceae</taxon>
        <taxon>Mycolicibacterium</taxon>
    </lineage>
</organism>
<dbReference type="InterPro" id="IPR051549">
    <property type="entry name" value="PEP_Utilizing_Enz"/>
</dbReference>
<protein>
    <submittedName>
        <fullName evidence="4">PEP-utilizing enzyme</fullName>
    </submittedName>
</protein>
<evidence type="ECO:0000313" key="5">
    <source>
        <dbReference type="Proteomes" id="UP001651690"/>
    </source>
</evidence>
<feature type="domain" description="Pyruvate phosphate dikinase AMP/ATP-binding" evidence="3">
    <location>
        <begin position="243"/>
        <end position="286"/>
    </location>
</feature>
<dbReference type="InterPro" id="IPR013815">
    <property type="entry name" value="ATP_grasp_subdomain_1"/>
</dbReference>
<dbReference type="SUPFAM" id="SSF52009">
    <property type="entry name" value="Phosphohistidine domain"/>
    <property type="match status" value="1"/>
</dbReference>
<feature type="region of interest" description="Disordered" evidence="1">
    <location>
        <begin position="1"/>
        <end position="22"/>
    </location>
</feature>
<sequence>MTDAMICRLTDSNATDPDRTGGKGANLAVLTRAGLPVPAGFVVSTAAYREFVEEHRLDAVIQRELADIGDPDTVDAASSRLRRAFESAPMSPGVRNRLAAAGTTLGDCPLAVRSSATAEDLPEASFAGQQDTLLNVVGAEALCDAVRRCWSSLWTARAIAYRRDQGIGHENISVAVVVQQMVPAEVAGVLFTADPVSGRRDHVVIEAAAGLGEAVVGGGMTPERWIIDAPTREVLTRPARALLVPEHLDTLMDLATRSARLFGTPQDIEWAVHDGRCWLLQSRPITSPFPIPPATVPGLRVYLPVMLFAQGIAEPMTPAGNTFFRAMVSGWFRFWISGQRPGEIDEAPAFLPIVADRLFLDATAVLQRPRVAARLVANFRLKDPTGSEALRMWLSQNNDRLPQPNGPTLPCGLVRWIPSLLLDVTASLVAPARARRRLIAGADSAIARLDAHAIGLSTPQEQLNFVERVLPAATCDMMLRQLAAAYAEWLTRVVIQRSVRRWLGSSQGFDPVVRWLPHDPTIAMGAALARLARDHAAAGIEPSPGSPGVAEFLATFGHRAPDREVDLGLPRLTDDPTYVVELINGYQRSGELDTFEAGAEQSRTAAAELVADVRRIRGPLRAAILKNLLGRHTELGGLRERPKFDMVRAMALGRRTLKRCAATLVDRGLLDDPDDVFFVDGADVRVALAGGPRDLRALARANRRSFRRELARRLVPRVLTSDGEAVYASAPTSSDDTNRMLVGTPLSPGVYEGVVRVLDSPVGATLQPGEVLVAASTDPGWTPLFLLAGALVMEVGGVVSHGALVAREYGIPALAGITDAMTRLHTGQRVRVDGTAGRITLIEPTSDEGQGVESVTAGRQPSRGLSRS</sequence>
<dbReference type="Gene3D" id="3.30.1490.20">
    <property type="entry name" value="ATP-grasp fold, A domain"/>
    <property type="match status" value="1"/>
</dbReference>
<proteinExistence type="predicted"/>
<dbReference type="Proteomes" id="UP001651690">
    <property type="component" value="Unassembled WGS sequence"/>
</dbReference>
<dbReference type="InterPro" id="IPR036637">
    <property type="entry name" value="Phosphohistidine_dom_sf"/>
</dbReference>
<dbReference type="Gene3D" id="3.30.470.20">
    <property type="entry name" value="ATP-grasp fold, B domain"/>
    <property type="match status" value="2"/>
</dbReference>
<dbReference type="Gene3D" id="3.50.30.10">
    <property type="entry name" value="Phosphohistidine domain"/>
    <property type="match status" value="1"/>
</dbReference>
<gene>
    <name evidence="4" type="ORF">NM203_02885</name>
</gene>
<feature type="compositionally biased region" description="Polar residues" evidence="1">
    <location>
        <begin position="857"/>
        <end position="868"/>
    </location>
</feature>
<dbReference type="PANTHER" id="PTHR43615">
    <property type="entry name" value="PHOSPHOENOLPYRUVATE SYNTHASE-RELATED"/>
    <property type="match status" value="1"/>
</dbReference>